<evidence type="ECO:0000313" key="2">
    <source>
        <dbReference type="Proteomes" id="UP000019183"/>
    </source>
</evidence>
<dbReference type="EMBL" id="CBWK010000803">
    <property type="protein sequence ID" value="CDL12466.1"/>
    <property type="molecule type" value="Genomic_DNA"/>
</dbReference>
<comment type="caution">
    <text evidence="1">The sequence shown here is derived from an EMBL/GenBank/DDBJ whole genome shotgun (WGS) entry which is preliminary data.</text>
</comment>
<reference evidence="1" key="1">
    <citation type="submission" date="2013-10" db="EMBL/GenBank/DDBJ databases">
        <title>Antibiotic resistance diversity of beta-lactamase producers in the General Hospital Vienna.</title>
        <authorList>
            <person name="Barisic I."/>
            <person name="Mitteregger D."/>
            <person name="Hirschl A.M."/>
            <person name="Noehammer C."/>
            <person name="Wiesinger-Mayr H."/>
        </authorList>
    </citation>
    <scope>NUCLEOTIDE SEQUENCE [LARGE SCALE GENOMIC DNA]</scope>
    <source>
        <strain evidence="1">IS43</strain>
    </source>
</reference>
<dbReference type="Proteomes" id="UP000019183">
    <property type="component" value="Unassembled WGS sequence"/>
</dbReference>
<sequence>MKASARVVGWQPLRLRCTSVTPTCSSSFCKCCDTVGWASPNALAAL</sequence>
<protein>
    <submittedName>
        <fullName evidence="1">Uncharacterized protein</fullName>
    </submittedName>
</protein>
<name>W1DSR0_KLEPN</name>
<keyword evidence="2" id="KW-1185">Reference proteome</keyword>
<dbReference type="AlphaFoldDB" id="W1DSR0"/>
<evidence type="ECO:0000313" key="1">
    <source>
        <dbReference type="EMBL" id="CDL12466.1"/>
    </source>
</evidence>
<accession>W1DSR0</accession>
<organism evidence="1 2">
    <name type="scientific">Klebsiella pneumoniae IS43</name>
    <dbReference type="NCBI Taxonomy" id="1432552"/>
    <lineage>
        <taxon>Bacteria</taxon>
        <taxon>Pseudomonadati</taxon>
        <taxon>Pseudomonadota</taxon>
        <taxon>Gammaproteobacteria</taxon>
        <taxon>Enterobacterales</taxon>
        <taxon>Enterobacteriaceae</taxon>
        <taxon>Klebsiella/Raoultella group</taxon>
        <taxon>Klebsiella</taxon>
        <taxon>Klebsiella pneumoniae complex</taxon>
    </lineage>
</organism>
<proteinExistence type="predicted"/>